<proteinExistence type="predicted"/>
<sequence>MGGVDRMDEDIARYRVGIRGKKWWWPIFTWLLDVAINNAWVLSKKSGSTYTKLEFKREIASTYLTKYGQPGKQGGRPSKSKTSITSARISDELRYDQMNHWVIEVPNKKRRRCAGDNCKSHVRTMCMKCDLGLCIPCFRVFHEK</sequence>
<dbReference type="InterPro" id="IPR029526">
    <property type="entry name" value="PGBD"/>
</dbReference>
<dbReference type="AlphaFoldDB" id="A0AAV0W9L8"/>
<gene>
    <name evidence="2" type="ORF">MEUPH1_LOCUS8728</name>
</gene>
<evidence type="ECO:0000313" key="3">
    <source>
        <dbReference type="Proteomes" id="UP001160148"/>
    </source>
</evidence>
<protein>
    <recommendedName>
        <fullName evidence="1">PiggyBac transposable element-derived protein domain-containing protein</fullName>
    </recommendedName>
</protein>
<evidence type="ECO:0000259" key="1">
    <source>
        <dbReference type="Pfam" id="PF13843"/>
    </source>
</evidence>
<reference evidence="2 3" key="1">
    <citation type="submission" date="2023-01" db="EMBL/GenBank/DDBJ databases">
        <authorList>
            <person name="Whitehead M."/>
        </authorList>
    </citation>
    <scope>NUCLEOTIDE SEQUENCE [LARGE SCALE GENOMIC DNA]</scope>
</reference>
<name>A0AAV0W9L8_9HEMI</name>
<dbReference type="Pfam" id="PF13843">
    <property type="entry name" value="DDE_Tnp_1_7"/>
    <property type="match status" value="1"/>
</dbReference>
<organism evidence="2 3">
    <name type="scientific">Macrosiphum euphorbiae</name>
    <name type="common">potato aphid</name>
    <dbReference type="NCBI Taxonomy" id="13131"/>
    <lineage>
        <taxon>Eukaryota</taxon>
        <taxon>Metazoa</taxon>
        <taxon>Ecdysozoa</taxon>
        <taxon>Arthropoda</taxon>
        <taxon>Hexapoda</taxon>
        <taxon>Insecta</taxon>
        <taxon>Pterygota</taxon>
        <taxon>Neoptera</taxon>
        <taxon>Paraneoptera</taxon>
        <taxon>Hemiptera</taxon>
        <taxon>Sternorrhyncha</taxon>
        <taxon>Aphidomorpha</taxon>
        <taxon>Aphidoidea</taxon>
        <taxon>Aphididae</taxon>
        <taxon>Macrosiphini</taxon>
        <taxon>Macrosiphum</taxon>
    </lineage>
</organism>
<dbReference type="EMBL" id="CARXXK010000002">
    <property type="protein sequence ID" value="CAI6352492.1"/>
    <property type="molecule type" value="Genomic_DNA"/>
</dbReference>
<accession>A0AAV0W9L8</accession>
<feature type="domain" description="PiggyBac transposable element-derived protein" evidence="1">
    <location>
        <begin position="1"/>
        <end position="40"/>
    </location>
</feature>
<dbReference type="PANTHER" id="PTHR47272:SF2">
    <property type="entry name" value="PIGGYBAC TRANSPOSABLE ELEMENT-DERIVED PROTEIN 3-LIKE"/>
    <property type="match status" value="1"/>
</dbReference>
<comment type="caution">
    <text evidence="2">The sequence shown here is derived from an EMBL/GenBank/DDBJ whole genome shotgun (WGS) entry which is preliminary data.</text>
</comment>
<dbReference type="Proteomes" id="UP001160148">
    <property type="component" value="Unassembled WGS sequence"/>
</dbReference>
<dbReference type="PANTHER" id="PTHR47272">
    <property type="entry name" value="DDE_TNP_1_7 DOMAIN-CONTAINING PROTEIN"/>
    <property type="match status" value="1"/>
</dbReference>
<evidence type="ECO:0000313" key="2">
    <source>
        <dbReference type="EMBL" id="CAI6352492.1"/>
    </source>
</evidence>
<keyword evidence="3" id="KW-1185">Reference proteome</keyword>